<dbReference type="Pfam" id="PF01263">
    <property type="entry name" value="Aldose_epim"/>
    <property type="match status" value="1"/>
</dbReference>
<comment type="caution">
    <text evidence="1">The sequence shown here is derived from an EMBL/GenBank/DDBJ whole genome shotgun (WGS) entry which is preliminary data.</text>
</comment>
<reference evidence="1" key="1">
    <citation type="submission" date="2020-12" db="EMBL/GenBank/DDBJ databases">
        <title>Sanguibacter suaedae sp. nov., isolated from Suaeda aralocaspica.</title>
        <authorList>
            <person name="Ma Q."/>
        </authorList>
    </citation>
    <scope>NUCLEOTIDE SEQUENCE</scope>
    <source>
        <strain evidence="1">YZGR15</strain>
    </source>
</reference>
<sequence>MSRSDTVRTGMLPVVGEVVVLRNGRWEIGVLPASGAALAYGRVLVGDRWRDLLRPTRTEHRTAPERCASFPLVPWSNRIADGRLRFEGREWMLARNGADGTAIHGATTGFAWTVVARDEDRVVLELSTRDLVGVNFPWRFRARVAYTLTGDGLSVTTTVENDDDETFPAGFGHHPYFQRSLAAGGPEAMLEVPARRGYALVRAMATGPAGDVPERADYRRLRPVGDVFVDDCLTDLEPGAPARIVYPAGPGLGEVEVRLTADPVYSHTVVYAPRGRSYFAVEPVTNCNGAFALLDTPGTEHGVFLLGPGEQRTGTFTLEVRETSVT</sequence>
<accession>A0A934MA10</accession>
<dbReference type="GO" id="GO:0005975">
    <property type="term" value="P:carbohydrate metabolic process"/>
    <property type="evidence" value="ECO:0007669"/>
    <property type="project" value="InterPro"/>
</dbReference>
<dbReference type="RefSeq" id="WP_198733695.1">
    <property type="nucleotide sequence ID" value="NZ_JAEINH010000006.1"/>
</dbReference>
<dbReference type="InterPro" id="IPR011013">
    <property type="entry name" value="Gal_mutarotase_sf_dom"/>
</dbReference>
<evidence type="ECO:0000313" key="2">
    <source>
        <dbReference type="Proteomes" id="UP000602087"/>
    </source>
</evidence>
<dbReference type="GO" id="GO:0030246">
    <property type="term" value="F:carbohydrate binding"/>
    <property type="evidence" value="ECO:0007669"/>
    <property type="project" value="InterPro"/>
</dbReference>
<evidence type="ECO:0000313" key="1">
    <source>
        <dbReference type="EMBL" id="MBI9115135.1"/>
    </source>
</evidence>
<dbReference type="InterPro" id="IPR008183">
    <property type="entry name" value="Aldose_1/G6P_1-epimerase"/>
</dbReference>
<gene>
    <name evidence="1" type="ORF">JAV76_08960</name>
</gene>
<proteinExistence type="predicted"/>
<dbReference type="AlphaFoldDB" id="A0A934MA10"/>
<dbReference type="GO" id="GO:0016853">
    <property type="term" value="F:isomerase activity"/>
    <property type="evidence" value="ECO:0007669"/>
    <property type="project" value="InterPro"/>
</dbReference>
<protein>
    <submittedName>
        <fullName evidence="1">Aldose epimerase</fullName>
    </submittedName>
</protein>
<dbReference type="EMBL" id="JAEINH010000006">
    <property type="protein sequence ID" value="MBI9115135.1"/>
    <property type="molecule type" value="Genomic_DNA"/>
</dbReference>
<dbReference type="SUPFAM" id="SSF74650">
    <property type="entry name" value="Galactose mutarotase-like"/>
    <property type="match status" value="1"/>
</dbReference>
<keyword evidence="2" id="KW-1185">Reference proteome</keyword>
<dbReference type="Proteomes" id="UP000602087">
    <property type="component" value="Unassembled WGS sequence"/>
</dbReference>
<dbReference type="InterPro" id="IPR014718">
    <property type="entry name" value="GH-type_carb-bd"/>
</dbReference>
<organism evidence="1 2">
    <name type="scientific">Sanguibacter suaedae</name>
    <dbReference type="NCBI Taxonomy" id="2795737"/>
    <lineage>
        <taxon>Bacteria</taxon>
        <taxon>Bacillati</taxon>
        <taxon>Actinomycetota</taxon>
        <taxon>Actinomycetes</taxon>
        <taxon>Micrococcales</taxon>
        <taxon>Sanguibacteraceae</taxon>
        <taxon>Sanguibacter</taxon>
    </lineage>
</organism>
<dbReference type="Gene3D" id="2.70.98.10">
    <property type="match status" value="1"/>
</dbReference>
<name>A0A934MA10_9MICO</name>